<gene>
    <name evidence="3" type="primary">LOC107027454</name>
</gene>
<organism evidence="2 3">
    <name type="scientific">Solanum pennellii</name>
    <name type="common">Tomato</name>
    <name type="synonym">Lycopersicon pennellii</name>
    <dbReference type="NCBI Taxonomy" id="28526"/>
    <lineage>
        <taxon>Eukaryota</taxon>
        <taxon>Viridiplantae</taxon>
        <taxon>Streptophyta</taxon>
        <taxon>Embryophyta</taxon>
        <taxon>Tracheophyta</taxon>
        <taxon>Spermatophyta</taxon>
        <taxon>Magnoliopsida</taxon>
        <taxon>eudicotyledons</taxon>
        <taxon>Gunneridae</taxon>
        <taxon>Pentapetalae</taxon>
        <taxon>asterids</taxon>
        <taxon>lamiids</taxon>
        <taxon>Solanales</taxon>
        <taxon>Solanaceae</taxon>
        <taxon>Solanoideae</taxon>
        <taxon>Solaneae</taxon>
        <taxon>Solanum</taxon>
        <taxon>Solanum subgen. Lycopersicon</taxon>
    </lineage>
</organism>
<reference evidence="3" key="2">
    <citation type="submission" date="2025-08" db="UniProtKB">
        <authorList>
            <consortium name="RefSeq"/>
        </authorList>
    </citation>
    <scope>IDENTIFICATION</scope>
</reference>
<feature type="compositionally biased region" description="Polar residues" evidence="1">
    <location>
        <begin position="174"/>
        <end position="184"/>
    </location>
</feature>
<evidence type="ECO:0000313" key="3">
    <source>
        <dbReference type="RefSeq" id="XP_015084106.1"/>
    </source>
</evidence>
<sequence>MDDEMRSPEKSDTWVLTELSAGKRALLNKWVFRIKTKPDGRRRFKIMPRRRADARNAKATPLIPDQEVSNAEFRNAIQMLAQRSQTHEDPSNFLDDIKKIFEENRGANATHITWDCFNETSLDRFFPIELREAKKLGSGNRSQGQEKFSAPTPSSASVTSSKNKYDQKARALGSKSQRSVSGTKTYPICPKCGKNHPGKCLDGNKGYVGCGQSGQKLRDCPSR</sequence>
<dbReference type="RefSeq" id="XP_015084106.1">
    <property type="nucleotide sequence ID" value="XM_015228620.1"/>
</dbReference>
<dbReference type="GeneID" id="107027454"/>
<accession>A0ABM1HDZ2</accession>
<keyword evidence="2" id="KW-1185">Reference proteome</keyword>
<protein>
    <submittedName>
        <fullName evidence="3">Uncharacterized protein LOC107027454</fullName>
    </submittedName>
</protein>
<feature type="region of interest" description="Disordered" evidence="1">
    <location>
        <begin position="203"/>
        <end position="223"/>
    </location>
</feature>
<evidence type="ECO:0000313" key="2">
    <source>
        <dbReference type="Proteomes" id="UP000694930"/>
    </source>
</evidence>
<feature type="compositionally biased region" description="Low complexity" evidence="1">
    <location>
        <begin position="149"/>
        <end position="161"/>
    </location>
</feature>
<dbReference type="Proteomes" id="UP000694930">
    <property type="component" value="Chromosome 8"/>
</dbReference>
<proteinExistence type="predicted"/>
<name>A0ABM1HDZ2_SOLPN</name>
<feature type="region of interest" description="Disordered" evidence="1">
    <location>
        <begin position="136"/>
        <end position="186"/>
    </location>
</feature>
<reference evidence="2" key="1">
    <citation type="journal article" date="2014" name="Nat. Genet.">
        <title>The genome of the stress-tolerant wild tomato species Solanum pennellii.</title>
        <authorList>
            <person name="Bolger A."/>
            <person name="Scossa F."/>
            <person name="Bolger M.E."/>
            <person name="Lanz C."/>
            <person name="Maumus F."/>
            <person name="Tohge T."/>
            <person name="Quesneville H."/>
            <person name="Alseekh S."/>
            <person name="Sorensen I."/>
            <person name="Lichtenstein G."/>
            <person name="Fich E.A."/>
            <person name="Conte M."/>
            <person name="Keller H."/>
            <person name="Schneeberger K."/>
            <person name="Schwacke R."/>
            <person name="Ofner I."/>
            <person name="Vrebalov J."/>
            <person name="Xu Y."/>
            <person name="Osorio S."/>
            <person name="Aflitos S.A."/>
            <person name="Schijlen E."/>
            <person name="Jimenez-Gomez J.M."/>
            <person name="Ryngajllo M."/>
            <person name="Kimura S."/>
            <person name="Kumar R."/>
            <person name="Koenig D."/>
            <person name="Headland L.R."/>
            <person name="Maloof J.N."/>
            <person name="Sinha N."/>
            <person name="van Ham R.C."/>
            <person name="Lankhorst R.K."/>
            <person name="Mao L."/>
            <person name="Vogel A."/>
            <person name="Arsova B."/>
            <person name="Panstruga R."/>
            <person name="Fei Z."/>
            <person name="Rose J.K."/>
            <person name="Zamir D."/>
            <person name="Carrari F."/>
            <person name="Giovannoni J.J."/>
            <person name="Weigel D."/>
            <person name="Usadel B."/>
            <person name="Fernie A.R."/>
        </authorList>
    </citation>
    <scope>NUCLEOTIDE SEQUENCE [LARGE SCALE GENOMIC DNA]</scope>
    <source>
        <strain evidence="2">cv. LA0716</strain>
    </source>
</reference>
<evidence type="ECO:0000256" key="1">
    <source>
        <dbReference type="SAM" id="MobiDB-lite"/>
    </source>
</evidence>